<keyword evidence="2" id="KW-1133">Transmembrane helix</keyword>
<organism evidence="3 4">
    <name type="scientific">Ceratodon purpureus</name>
    <name type="common">Fire moss</name>
    <name type="synonym">Dicranum purpureum</name>
    <dbReference type="NCBI Taxonomy" id="3225"/>
    <lineage>
        <taxon>Eukaryota</taxon>
        <taxon>Viridiplantae</taxon>
        <taxon>Streptophyta</taxon>
        <taxon>Embryophyta</taxon>
        <taxon>Bryophyta</taxon>
        <taxon>Bryophytina</taxon>
        <taxon>Bryopsida</taxon>
        <taxon>Dicranidae</taxon>
        <taxon>Pseudoditrichales</taxon>
        <taxon>Ditrichaceae</taxon>
        <taxon>Ceratodon</taxon>
    </lineage>
</organism>
<protein>
    <submittedName>
        <fullName evidence="3">Uncharacterized protein</fullName>
    </submittedName>
</protein>
<proteinExistence type="predicted"/>
<dbReference type="PROSITE" id="PS51257">
    <property type="entry name" value="PROKAR_LIPOPROTEIN"/>
    <property type="match status" value="1"/>
</dbReference>
<keyword evidence="4" id="KW-1185">Reference proteome</keyword>
<accession>A0A8T0IH13</accession>
<name>A0A8T0IH13_CERPU</name>
<dbReference type="EMBL" id="CM026423">
    <property type="protein sequence ID" value="KAG0581818.1"/>
    <property type="molecule type" value="Genomic_DNA"/>
</dbReference>
<evidence type="ECO:0000256" key="2">
    <source>
        <dbReference type="SAM" id="Phobius"/>
    </source>
</evidence>
<keyword evidence="2" id="KW-0812">Transmembrane</keyword>
<feature type="transmembrane region" description="Helical" evidence="2">
    <location>
        <begin position="12"/>
        <end position="37"/>
    </location>
</feature>
<feature type="compositionally biased region" description="Pro residues" evidence="1">
    <location>
        <begin position="71"/>
        <end position="86"/>
    </location>
</feature>
<reference evidence="3" key="1">
    <citation type="submission" date="2020-06" db="EMBL/GenBank/DDBJ databases">
        <title>WGS assembly of Ceratodon purpureus strain R40.</title>
        <authorList>
            <person name="Carey S.B."/>
            <person name="Jenkins J."/>
            <person name="Shu S."/>
            <person name="Lovell J.T."/>
            <person name="Sreedasyam A."/>
            <person name="Maumus F."/>
            <person name="Tiley G.P."/>
            <person name="Fernandez-Pozo N."/>
            <person name="Barry K."/>
            <person name="Chen C."/>
            <person name="Wang M."/>
            <person name="Lipzen A."/>
            <person name="Daum C."/>
            <person name="Saski C.A."/>
            <person name="Payton A.C."/>
            <person name="Mcbreen J.C."/>
            <person name="Conrad R.E."/>
            <person name="Kollar L.M."/>
            <person name="Olsson S."/>
            <person name="Huttunen S."/>
            <person name="Landis J.B."/>
            <person name="Wickett N.J."/>
            <person name="Johnson M.G."/>
            <person name="Rensing S.A."/>
            <person name="Grimwood J."/>
            <person name="Schmutz J."/>
            <person name="Mcdaniel S.F."/>
        </authorList>
    </citation>
    <scope>NUCLEOTIDE SEQUENCE</scope>
    <source>
        <strain evidence="3">R40</strain>
    </source>
</reference>
<dbReference type="Proteomes" id="UP000822688">
    <property type="component" value="Chromosome 3"/>
</dbReference>
<feature type="region of interest" description="Disordered" evidence="1">
    <location>
        <begin position="65"/>
        <end position="86"/>
    </location>
</feature>
<evidence type="ECO:0000256" key="1">
    <source>
        <dbReference type="SAM" id="MobiDB-lite"/>
    </source>
</evidence>
<evidence type="ECO:0000313" key="3">
    <source>
        <dbReference type="EMBL" id="KAG0581818.1"/>
    </source>
</evidence>
<evidence type="ECO:0000313" key="4">
    <source>
        <dbReference type="Proteomes" id="UP000822688"/>
    </source>
</evidence>
<keyword evidence="2" id="KW-0472">Membrane</keyword>
<sequence length="86" mass="9323">MTMGLKPKSKQLGVPVFLCVLVLTSCALLLFLAPIHFSTPSMRSFRDPDGKYVITPKRALRGSLTRNAPIGFPPPPAMTSPSPPPY</sequence>
<dbReference type="AlphaFoldDB" id="A0A8T0IH13"/>
<gene>
    <name evidence="3" type="ORF">KC19_3G012000</name>
</gene>
<comment type="caution">
    <text evidence="3">The sequence shown here is derived from an EMBL/GenBank/DDBJ whole genome shotgun (WGS) entry which is preliminary data.</text>
</comment>